<reference evidence="5 6" key="1">
    <citation type="submission" date="2017-05" db="EMBL/GenBank/DDBJ databases">
        <title>Biotechnological potential of actinobacteria isolated from South African environments.</title>
        <authorList>
            <person name="Le Roes-Hill M."/>
            <person name="Prins A."/>
            <person name="Durrell K.A."/>
        </authorList>
    </citation>
    <scope>NUCLEOTIDE SEQUENCE [LARGE SCALE GENOMIC DNA]</scope>
    <source>
        <strain evidence="5 6">HMC13</strain>
    </source>
</reference>
<sequence length="324" mass="34604">MMVRITDVARRAGVSPSTVSYALSGKRPISAETRRRVEAAARELGYRPQSGALAHGRSNVLALAAPLRTGVHVPAMMRVTQSVVTAARGYDRDVLLLTHEEGLTRLRESAPADALLVMDIGLHDPRLPLLRSLDRPSVLLGLPADPHGLTCVDLDYRAAGEACVHHLARLGHRTVALVGAPPEVYLRRTASAHRLVEGFTAAADHHGLASSVHPAVPAPAEAHHLADRLLREHPALTAVVVHNAALLEPLITVFQQLGLRIPEDMSIAAVCPDDPATITSVTLPAAELGTRAVELLMEKVHGTPVPETTLLPPRLTERASTSRA</sequence>
<gene>
    <name evidence="5" type="ORF">CA983_32910</name>
</gene>
<dbReference type="SUPFAM" id="SSF53822">
    <property type="entry name" value="Periplasmic binding protein-like I"/>
    <property type="match status" value="1"/>
</dbReference>
<dbReference type="CDD" id="cd01392">
    <property type="entry name" value="HTH_LacI"/>
    <property type="match status" value="1"/>
</dbReference>
<comment type="caution">
    <text evidence="5">The sequence shown here is derived from an EMBL/GenBank/DDBJ whole genome shotgun (WGS) entry which is preliminary data.</text>
</comment>
<evidence type="ECO:0000259" key="4">
    <source>
        <dbReference type="PROSITE" id="PS50932"/>
    </source>
</evidence>
<dbReference type="InterPro" id="IPR010982">
    <property type="entry name" value="Lambda_DNA-bd_dom_sf"/>
</dbReference>
<dbReference type="Pfam" id="PF00356">
    <property type="entry name" value="LacI"/>
    <property type="match status" value="1"/>
</dbReference>
<dbReference type="CDD" id="cd06267">
    <property type="entry name" value="PBP1_LacI_sugar_binding-like"/>
    <property type="match status" value="1"/>
</dbReference>
<evidence type="ECO:0000256" key="2">
    <source>
        <dbReference type="ARBA" id="ARBA00023125"/>
    </source>
</evidence>
<dbReference type="PANTHER" id="PTHR30146:SF153">
    <property type="entry name" value="LACTOSE OPERON REPRESSOR"/>
    <property type="match status" value="1"/>
</dbReference>
<evidence type="ECO:0000256" key="1">
    <source>
        <dbReference type="ARBA" id="ARBA00023015"/>
    </source>
</evidence>
<dbReference type="GO" id="GO:0000976">
    <property type="term" value="F:transcription cis-regulatory region binding"/>
    <property type="evidence" value="ECO:0007669"/>
    <property type="project" value="TreeGrafter"/>
</dbReference>
<organism evidence="5 6">
    <name type="scientific">Streptomyces swartbergensis</name>
    <dbReference type="NCBI Taxonomy" id="487165"/>
    <lineage>
        <taxon>Bacteria</taxon>
        <taxon>Bacillati</taxon>
        <taxon>Actinomycetota</taxon>
        <taxon>Actinomycetes</taxon>
        <taxon>Kitasatosporales</taxon>
        <taxon>Streptomycetaceae</taxon>
        <taxon>Streptomyces</taxon>
    </lineage>
</organism>
<dbReference type="PROSITE" id="PS00356">
    <property type="entry name" value="HTH_LACI_1"/>
    <property type="match status" value="1"/>
</dbReference>
<keyword evidence="3" id="KW-0804">Transcription</keyword>
<dbReference type="PANTHER" id="PTHR30146">
    <property type="entry name" value="LACI-RELATED TRANSCRIPTIONAL REPRESSOR"/>
    <property type="match status" value="1"/>
</dbReference>
<proteinExistence type="predicted"/>
<evidence type="ECO:0000256" key="3">
    <source>
        <dbReference type="ARBA" id="ARBA00023163"/>
    </source>
</evidence>
<dbReference type="InterPro" id="IPR046335">
    <property type="entry name" value="LacI/GalR-like_sensor"/>
</dbReference>
<keyword evidence="2" id="KW-0238">DNA-binding</keyword>
<dbReference type="Proteomes" id="UP000195105">
    <property type="component" value="Unassembled WGS sequence"/>
</dbReference>
<protein>
    <submittedName>
        <fullName evidence="5">LacI family transcriptional regulator</fullName>
    </submittedName>
</protein>
<evidence type="ECO:0000313" key="6">
    <source>
        <dbReference type="Proteomes" id="UP000195105"/>
    </source>
</evidence>
<dbReference type="Pfam" id="PF13377">
    <property type="entry name" value="Peripla_BP_3"/>
    <property type="match status" value="1"/>
</dbReference>
<dbReference type="InterPro" id="IPR028082">
    <property type="entry name" value="Peripla_BP_I"/>
</dbReference>
<dbReference type="InterPro" id="IPR000843">
    <property type="entry name" value="HTH_LacI"/>
</dbReference>
<keyword evidence="1" id="KW-0805">Transcription regulation</keyword>
<dbReference type="SUPFAM" id="SSF47413">
    <property type="entry name" value="lambda repressor-like DNA-binding domains"/>
    <property type="match status" value="1"/>
</dbReference>
<dbReference type="PROSITE" id="PS50932">
    <property type="entry name" value="HTH_LACI_2"/>
    <property type="match status" value="1"/>
</dbReference>
<dbReference type="EMBL" id="NGFN01000290">
    <property type="protein sequence ID" value="OUC95705.1"/>
    <property type="molecule type" value="Genomic_DNA"/>
</dbReference>
<accession>A0A243RLF3</accession>
<dbReference type="Gene3D" id="1.10.260.40">
    <property type="entry name" value="lambda repressor-like DNA-binding domains"/>
    <property type="match status" value="1"/>
</dbReference>
<dbReference type="Gene3D" id="3.40.50.2300">
    <property type="match status" value="2"/>
</dbReference>
<evidence type="ECO:0000313" key="5">
    <source>
        <dbReference type="EMBL" id="OUC95705.1"/>
    </source>
</evidence>
<dbReference type="SMART" id="SM00354">
    <property type="entry name" value="HTH_LACI"/>
    <property type="match status" value="1"/>
</dbReference>
<dbReference type="AlphaFoldDB" id="A0A243RLF3"/>
<name>A0A243RLF3_9ACTN</name>
<keyword evidence="6" id="KW-1185">Reference proteome</keyword>
<dbReference type="GO" id="GO:0003700">
    <property type="term" value="F:DNA-binding transcription factor activity"/>
    <property type="evidence" value="ECO:0007669"/>
    <property type="project" value="TreeGrafter"/>
</dbReference>
<feature type="domain" description="HTH lacI-type" evidence="4">
    <location>
        <begin position="3"/>
        <end position="55"/>
    </location>
</feature>